<accession>A0A1Q9CLG1</accession>
<feature type="region of interest" description="Disordered" evidence="1">
    <location>
        <begin position="181"/>
        <end position="207"/>
    </location>
</feature>
<comment type="caution">
    <text evidence="2">The sequence shown here is derived from an EMBL/GenBank/DDBJ whole genome shotgun (WGS) entry which is preliminary data.</text>
</comment>
<protein>
    <submittedName>
        <fullName evidence="2">Uncharacterized protein</fullName>
    </submittedName>
</protein>
<dbReference type="AlphaFoldDB" id="A0A1Q9CLG1"/>
<evidence type="ECO:0000313" key="3">
    <source>
        <dbReference type="Proteomes" id="UP000186817"/>
    </source>
</evidence>
<dbReference type="Proteomes" id="UP000186817">
    <property type="component" value="Unassembled WGS sequence"/>
</dbReference>
<organism evidence="2 3">
    <name type="scientific">Symbiodinium microadriaticum</name>
    <name type="common">Dinoflagellate</name>
    <name type="synonym">Zooxanthella microadriatica</name>
    <dbReference type="NCBI Taxonomy" id="2951"/>
    <lineage>
        <taxon>Eukaryota</taxon>
        <taxon>Sar</taxon>
        <taxon>Alveolata</taxon>
        <taxon>Dinophyceae</taxon>
        <taxon>Suessiales</taxon>
        <taxon>Symbiodiniaceae</taxon>
        <taxon>Symbiodinium</taxon>
    </lineage>
</organism>
<gene>
    <name evidence="2" type="ORF">AK812_SmicGene35433</name>
</gene>
<keyword evidence="3" id="KW-1185">Reference proteome</keyword>
<proteinExistence type="predicted"/>
<dbReference type="EMBL" id="LSRX01001093">
    <property type="protein sequence ID" value="OLP83761.1"/>
    <property type="molecule type" value="Genomic_DNA"/>
</dbReference>
<sequence>MFVGSELLGAPAFRLVSKGPGGVAARQDTFRHGCVLSRLESSFVLNLRLDVPAPIAPMLFTAAASWRKIKADELDRPMRCALLVCLFAELKERLIRLSGQQEQVDKMAGMAHQWHPDGVEPPAMGCGQSVPLTKELVQDEQQCSLSSKLPGGCGAYSKAAKQAAVGRADENPTVRLSHIQQSAIKRNKTTAGGGQDKQTPAPKMDKR</sequence>
<name>A0A1Q9CLG1_SYMMI</name>
<reference evidence="2 3" key="1">
    <citation type="submission" date="2016-02" db="EMBL/GenBank/DDBJ databases">
        <title>Genome analysis of coral dinoflagellate symbionts highlights evolutionary adaptations to a symbiotic lifestyle.</title>
        <authorList>
            <person name="Aranda M."/>
            <person name="Li Y."/>
            <person name="Liew Y.J."/>
            <person name="Baumgarten S."/>
            <person name="Simakov O."/>
            <person name="Wilson M."/>
            <person name="Piel J."/>
            <person name="Ashoor H."/>
            <person name="Bougouffa S."/>
            <person name="Bajic V.B."/>
            <person name="Ryu T."/>
            <person name="Ravasi T."/>
            <person name="Bayer T."/>
            <person name="Micklem G."/>
            <person name="Kim H."/>
            <person name="Bhak J."/>
            <person name="Lajeunesse T.C."/>
            <person name="Voolstra C.R."/>
        </authorList>
    </citation>
    <scope>NUCLEOTIDE SEQUENCE [LARGE SCALE GENOMIC DNA]</scope>
    <source>
        <strain evidence="2 3">CCMP2467</strain>
    </source>
</reference>
<evidence type="ECO:0000313" key="2">
    <source>
        <dbReference type="EMBL" id="OLP83761.1"/>
    </source>
</evidence>
<evidence type="ECO:0000256" key="1">
    <source>
        <dbReference type="SAM" id="MobiDB-lite"/>
    </source>
</evidence>